<evidence type="ECO:0000313" key="1">
    <source>
        <dbReference type="EMBL" id="KAL2643046.1"/>
    </source>
</evidence>
<keyword evidence="2" id="KW-1185">Reference proteome</keyword>
<proteinExistence type="predicted"/>
<dbReference type="Proteomes" id="UP001605036">
    <property type="component" value="Unassembled WGS sequence"/>
</dbReference>
<accession>A0ABD1Z5I7</accession>
<comment type="caution">
    <text evidence="1">The sequence shown here is derived from an EMBL/GenBank/DDBJ whole genome shotgun (WGS) entry which is preliminary data.</text>
</comment>
<name>A0ABD1Z5I7_9MARC</name>
<gene>
    <name evidence="1" type="ORF">R1flu_010633</name>
</gene>
<sequence>MGSSIMWHCAIKSKVWTRSIPSSVLKERGVEKESTRRRESRFWIPGILRRQSKRGRGYFRRFRLLSFKVFM</sequence>
<dbReference type="EMBL" id="JBHFFA010000002">
    <property type="protein sequence ID" value="KAL2643046.1"/>
    <property type="molecule type" value="Genomic_DNA"/>
</dbReference>
<organism evidence="1 2">
    <name type="scientific">Riccia fluitans</name>
    <dbReference type="NCBI Taxonomy" id="41844"/>
    <lineage>
        <taxon>Eukaryota</taxon>
        <taxon>Viridiplantae</taxon>
        <taxon>Streptophyta</taxon>
        <taxon>Embryophyta</taxon>
        <taxon>Marchantiophyta</taxon>
        <taxon>Marchantiopsida</taxon>
        <taxon>Marchantiidae</taxon>
        <taxon>Marchantiales</taxon>
        <taxon>Ricciaceae</taxon>
        <taxon>Riccia</taxon>
    </lineage>
</organism>
<dbReference type="AlphaFoldDB" id="A0ABD1Z5I7"/>
<evidence type="ECO:0000313" key="2">
    <source>
        <dbReference type="Proteomes" id="UP001605036"/>
    </source>
</evidence>
<reference evidence="1 2" key="1">
    <citation type="submission" date="2024-09" db="EMBL/GenBank/DDBJ databases">
        <title>Chromosome-scale assembly of Riccia fluitans.</title>
        <authorList>
            <person name="Paukszto L."/>
            <person name="Sawicki J."/>
            <person name="Karawczyk K."/>
            <person name="Piernik-Szablinska J."/>
            <person name="Szczecinska M."/>
            <person name="Mazdziarz M."/>
        </authorList>
    </citation>
    <scope>NUCLEOTIDE SEQUENCE [LARGE SCALE GENOMIC DNA]</scope>
    <source>
        <strain evidence="1">Rf_01</strain>
        <tissue evidence="1">Aerial parts of the thallus</tissue>
    </source>
</reference>
<protein>
    <submittedName>
        <fullName evidence="1">Uncharacterized protein</fullName>
    </submittedName>
</protein>